<dbReference type="PANTHER" id="PTHR13481">
    <property type="entry name" value="SREBP REGULATING GENE PROTEIN"/>
    <property type="match status" value="1"/>
</dbReference>
<feature type="signal peptide" evidence="10">
    <location>
        <begin position="1"/>
        <end position="22"/>
    </location>
</feature>
<dbReference type="InterPro" id="IPR019352">
    <property type="entry name" value="SPRING1"/>
</dbReference>
<comment type="subcellular location">
    <subcellularLocation>
        <location evidence="1">Golgi apparatus membrane</location>
        <topology evidence="1">Single-pass membrane protein</topology>
    </subcellularLocation>
</comment>
<dbReference type="PANTHER" id="PTHR13481:SF0">
    <property type="entry name" value="SREBP REGULATING GENE PROTEIN"/>
    <property type="match status" value="1"/>
</dbReference>
<comment type="similarity">
    <text evidence="7">Belongs to the SPRING family.</text>
</comment>
<feature type="chain" id="PRO_5012870551" description="SREBP regulating gene protein" evidence="10">
    <location>
        <begin position="23"/>
        <end position="189"/>
    </location>
</feature>
<gene>
    <name evidence="11" type="ORF">BE221DRAFT_189686</name>
</gene>
<dbReference type="Pfam" id="PF10218">
    <property type="entry name" value="SPRING1"/>
    <property type="match status" value="1"/>
</dbReference>
<keyword evidence="6" id="KW-0325">Glycoprotein</keyword>
<evidence type="ECO:0000313" key="11">
    <source>
        <dbReference type="EMBL" id="OUS48397.1"/>
    </source>
</evidence>
<evidence type="ECO:0000256" key="8">
    <source>
        <dbReference type="ARBA" id="ARBA00023485"/>
    </source>
</evidence>
<dbReference type="GO" id="GO:2000640">
    <property type="term" value="P:positive regulation of SREBP signaling pathway"/>
    <property type="evidence" value="ECO:0007669"/>
    <property type="project" value="InterPro"/>
</dbReference>
<keyword evidence="2" id="KW-0812">Transmembrane</keyword>
<keyword evidence="5" id="KW-0472">Membrane</keyword>
<feature type="region of interest" description="Disordered" evidence="9">
    <location>
        <begin position="168"/>
        <end position="189"/>
    </location>
</feature>
<accession>A0A1Y5IID8</accession>
<keyword evidence="10" id="KW-0732">Signal</keyword>
<dbReference type="GO" id="GO:0000139">
    <property type="term" value="C:Golgi membrane"/>
    <property type="evidence" value="ECO:0007669"/>
    <property type="project" value="UniProtKB-SubCell"/>
</dbReference>
<evidence type="ECO:0000256" key="1">
    <source>
        <dbReference type="ARBA" id="ARBA00004194"/>
    </source>
</evidence>
<evidence type="ECO:0000256" key="2">
    <source>
        <dbReference type="ARBA" id="ARBA00022692"/>
    </source>
</evidence>
<dbReference type="eggNOG" id="KOG3136">
    <property type="taxonomic scope" value="Eukaryota"/>
</dbReference>
<name>A0A1Y5IID8_OSTTA</name>
<evidence type="ECO:0000256" key="10">
    <source>
        <dbReference type="SAM" id="SignalP"/>
    </source>
</evidence>
<proteinExistence type="inferred from homology"/>
<keyword evidence="3" id="KW-1133">Transmembrane helix</keyword>
<evidence type="ECO:0000256" key="4">
    <source>
        <dbReference type="ARBA" id="ARBA00023034"/>
    </source>
</evidence>
<dbReference type="EMBL" id="KZ155774">
    <property type="protein sequence ID" value="OUS48397.1"/>
    <property type="molecule type" value="Genomic_DNA"/>
</dbReference>
<evidence type="ECO:0000256" key="6">
    <source>
        <dbReference type="ARBA" id="ARBA00023180"/>
    </source>
</evidence>
<evidence type="ECO:0000256" key="9">
    <source>
        <dbReference type="SAM" id="MobiDB-lite"/>
    </source>
</evidence>
<evidence type="ECO:0000256" key="3">
    <source>
        <dbReference type="ARBA" id="ARBA00022989"/>
    </source>
</evidence>
<reference evidence="11" key="1">
    <citation type="submission" date="2017-04" db="EMBL/GenBank/DDBJ databases">
        <title>Population genomics of picophytoplankton unveils novel chromosome hypervariability.</title>
        <authorList>
            <consortium name="DOE Joint Genome Institute"/>
            <person name="Blanc-Mathieu R."/>
            <person name="Krasovec M."/>
            <person name="Hebrard M."/>
            <person name="Yau S."/>
            <person name="Desgranges E."/>
            <person name="Martin J."/>
            <person name="Schackwitz W."/>
            <person name="Kuo A."/>
            <person name="Salin G."/>
            <person name="Donnadieu C."/>
            <person name="Desdevises Y."/>
            <person name="Sanchez-Ferandin S."/>
            <person name="Moreau H."/>
            <person name="Rivals E."/>
            <person name="Grigoriev I.V."/>
            <person name="Grimsley N."/>
            <person name="Eyre-Walker A."/>
            <person name="Piganeau G."/>
        </authorList>
    </citation>
    <scope>NUCLEOTIDE SEQUENCE [LARGE SCALE GENOMIC DNA]</scope>
    <source>
        <strain evidence="11">RCC 1115</strain>
    </source>
</reference>
<dbReference type="Proteomes" id="UP000195557">
    <property type="component" value="Unassembled WGS sequence"/>
</dbReference>
<evidence type="ECO:0000256" key="7">
    <source>
        <dbReference type="ARBA" id="ARBA00023461"/>
    </source>
</evidence>
<sequence>MDLAHAVTVVLVVLAVVRGVDGRAFPESEKIGTLNDDRGSLCRVSHASVSRVADDRGRSCEWYDVDTVSGCCPTTSATHSCEKCDAAVECCERYETCVSCCLAPARRATLETEMRTHARGRNQVVTGFFDDPFDFCANRCRTQPSVTLHENEYAYSTKHCFGDYPKNEDPVPVKGRGKKSFAGDSPDES</sequence>
<protein>
    <recommendedName>
        <fullName evidence="8">SREBP regulating gene protein</fullName>
    </recommendedName>
</protein>
<keyword evidence="4" id="KW-0333">Golgi apparatus</keyword>
<evidence type="ECO:0000256" key="5">
    <source>
        <dbReference type="ARBA" id="ARBA00023136"/>
    </source>
</evidence>
<dbReference type="AlphaFoldDB" id="A0A1Y5IID8"/>
<organism evidence="11">
    <name type="scientific">Ostreococcus tauri</name>
    <name type="common">Marine green alga</name>
    <dbReference type="NCBI Taxonomy" id="70448"/>
    <lineage>
        <taxon>Eukaryota</taxon>
        <taxon>Viridiplantae</taxon>
        <taxon>Chlorophyta</taxon>
        <taxon>Mamiellophyceae</taxon>
        <taxon>Mamiellales</taxon>
        <taxon>Bathycoccaceae</taxon>
        <taxon>Ostreococcus</taxon>
    </lineage>
</organism>